<dbReference type="GO" id="GO:0003735">
    <property type="term" value="F:structural constituent of ribosome"/>
    <property type="evidence" value="ECO:0007669"/>
    <property type="project" value="InterPro"/>
</dbReference>
<dbReference type="SUPFAM" id="SSF46992">
    <property type="entry name" value="Ribosomal protein S20"/>
    <property type="match status" value="1"/>
</dbReference>
<reference evidence="8 9" key="1">
    <citation type="journal article" date="2016" name="Nat. Commun.">
        <title>Thousands of microbial genomes shed light on interconnected biogeochemical processes in an aquifer system.</title>
        <authorList>
            <person name="Anantharaman K."/>
            <person name="Brown C.T."/>
            <person name="Hug L.A."/>
            <person name="Sharon I."/>
            <person name="Castelle C.J."/>
            <person name="Probst A.J."/>
            <person name="Thomas B.C."/>
            <person name="Singh A."/>
            <person name="Wilkins M.J."/>
            <person name="Karaoz U."/>
            <person name="Brodie E.L."/>
            <person name="Williams K.H."/>
            <person name="Hubbard S.S."/>
            <person name="Banfield J.F."/>
        </authorList>
    </citation>
    <scope>NUCLEOTIDE SEQUENCE [LARGE SCALE GENOMIC DNA]</scope>
</reference>
<keyword evidence="5 7" id="KW-0687">Ribonucleoprotein</keyword>
<comment type="function">
    <text evidence="7">Binds directly to 16S ribosomal RNA.</text>
</comment>
<evidence type="ECO:0000313" key="8">
    <source>
        <dbReference type="EMBL" id="OGG80068.1"/>
    </source>
</evidence>
<dbReference type="EMBL" id="MFMJ01000003">
    <property type="protein sequence ID" value="OGG80068.1"/>
    <property type="molecule type" value="Genomic_DNA"/>
</dbReference>
<dbReference type="NCBIfam" id="TIGR00029">
    <property type="entry name" value="S20"/>
    <property type="match status" value="1"/>
</dbReference>
<evidence type="ECO:0000256" key="2">
    <source>
        <dbReference type="ARBA" id="ARBA00022730"/>
    </source>
</evidence>
<dbReference type="Pfam" id="PF01649">
    <property type="entry name" value="Ribosomal_S20p"/>
    <property type="match status" value="1"/>
</dbReference>
<comment type="similarity">
    <text evidence="1 7">Belongs to the bacterial ribosomal protein bS20 family.</text>
</comment>
<evidence type="ECO:0000256" key="6">
    <source>
        <dbReference type="ARBA" id="ARBA00035136"/>
    </source>
</evidence>
<evidence type="ECO:0000256" key="4">
    <source>
        <dbReference type="ARBA" id="ARBA00022980"/>
    </source>
</evidence>
<accession>A0A1F6F2G4</accession>
<keyword evidence="4 7" id="KW-0689">Ribosomal protein</keyword>
<dbReference type="AlphaFoldDB" id="A0A1F6F2G4"/>
<dbReference type="PANTHER" id="PTHR33398">
    <property type="entry name" value="30S RIBOSOMAL PROTEIN S20"/>
    <property type="match status" value="1"/>
</dbReference>
<dbReference type="Gene3D" id="1.20.58.110">
    <property type="entry name" value="Ribosomal protein S20"/>
    <property type="match status" value="1"/>
</dbReference>
<protein>
    <recommendedName>
        <fullName evidence="6 7">Small ribosomal subunit protein bS20</fullName>
    </recommendedName>
</protein>
<evidence type="ECO:0000313" key="9">
    <source>
        <dbReference type="Proteomes" id="UP000178919"/>
    </source>
</evidence>
<evidence type="ECO:0000256" key="1">
    <source>
        <dbReference type="ARBA" id="ARBA00007634"/>
    </source>
</evidence>
<proteinExistence type="inferred from homology"/>
<dbReference type="InterPro" id="IPR002583">
    <property type="entry name" value="Ribosomal_bS20"/>
</dbReference>
<dbReference type="GO" id="GO:0070181">
    <property type="term" value="F:small ribosomal subunit rRNA binding"/>
    <property type="evidence" value="ECO:0007669"/>
    <property type="project" value="TreeGrafter"/>
</dbReference>
<gene>
    <name evidence="7" type="primary">rpsT</name>
    <name evidence="8" type="ORF">A3J11_01155</name>
</gene>
<evidence type="ECO:0000256" key="3">
    <source>
        <dbReference type="ARBA" id="ARBA00022884"/>
    </source>
</evidence>
<dbReference type="GO" id="GO:0015935">
    <property type="term" value="C:small ribosomal subunit"/>
    <property type="evidence" value="ECO:0007669"/>
    <property type="project" value="TreeGrafter"/>
</dbReference>
<keyword evidence="2 7" id="KW-0699">rRNA-binding</keyword>
<evidence type="ECO:0000256" key="7">
    <source>
        <dbReference type="HAMAP-Rule" id="MF_00500"/>
    </source>
</evidence>
<sequence>MAITRSAKKAIRSSAKKHVFNLRRKDMLHDATKALTKALTAKDVVGAEKLLPAAYKAIDKAEKRGVIKANTAARKKSRLAQAIKRAKVK</sequence>
<dbReference type="InterPro" id="IPR036510">
    <property type="entry name" value="Ribosomal_bS20_sf"/>
</dbReference>
<organism evidence="8 9">
    <name type="scientific">Candidatus Kaiserbacteria bacterium RIFCSPLOWO2_02_FULL_55_12</name>
    <dbReference type="NCBI Taxonomy" id="1798522"/>
    <lineage>
        <taxon>Bacteria</taxon>
        <taxon>Candidatus Kaiseribacteriota</taxon>
    </lineage>
</organism>
<dbReference type="Proteomes" id="UP000178919">
    <property type="component" value="Unassembled WGS sequence"/>
</dbReference>
<name>A0A1F6F2G4_9BACT</name>
<comment type="caution">
    <text evidence="8">The sequence shown here is derived from an EMBL/GenBank/DDBJ whole genome shotgun (WGS) entry which is preliminary data.</text>
</comment>
<dbReference type="GO" id="GO:0006412">
    <property type="term" value="P:translation"/>
    <property type="evidence" value="ECO:0007669"/>
    <property type="project" value="UniProtKB-UniRule"/>
</dbReference>
<keyword evidence="3 7" id="KW-0694">RNA-binding</keyword>
<evidence type="ECO:0000256" key="5">
    <source>
        <dbReference type="ARBA" id="ARBA00023274"/>
    </source>
</evidence>
<dbReference type="HAMAP" id="MF_00500">
    <property type="entry name" value="Ribosomal_bS20"/>
    <property type="match status" value="1"/>
</dbReference>
<dbReference type="PANTHER" id="PTHR33398:SF1">
    <property type="entry name" value="SMALL RIBOSOMAL SUBUNIT PROTEIN BS20C"/>
    <property type="match status" value="1"/>
</dbReference>